<reference evidence="2 3" key="1">
    <citation type="submission" date="2019-08" db="EMBL/GenBank/DDBJ databases">
        <authorList>
            <person name="Luo N."/>
        </authorList>
    </citation>
    <scope>NUCLEOTIDE SEQUENCE [LARGE SCALE GENOMIC DNA]</scope>
    <source>
        <strain evidence="2 3">NCIMB 9442</strain>
    </source>
</reference>
<dbReference type="RefSeq" id="WP_196610296.1">
    <property type="nucleotide sequence ID" value="NZ_VRYY01000551.1"/>
</dbReference>
<dbReference type="SUPFAM" id="SSF52255">
    <property type="entry name" value="N5-CAIR mutase (phosphoribosylaminoimidazole carboxylase, PurE)"/>
    <property type="match status" value="1"/>
</dbReference>
<evidence type="ECO:0000313" key="2">
    <source>
        <dbReference type="EMBL" id="MBG3878361.1"/>
    </source>
</evidence>
<dbReference type="SMART" id="SM01001">
    <property type="entry name" value="AIRC"/>
    <property type="match status" value="1"/>
</dbReference>
<name>A0ABS0J7J4_9BACT</name>
<organism evidence="2 3">
    <name type="scientific">Nitratidesulfovibrio oxamicus</name>
    <dbReference type="NCBI Taxonomy" id="32016"/>
    <lineage>
        <taxon>Bacteria</taxon>
        <taxon>Pseudomonadati</taxon>
        <taxon>Thermodesulfobacteriota</taxon>
        <taxon>Desulfovibrionia</taxon>
        <taxon>Desulfovibrionales</taxon>
        <taxon>Desulfovibrionaceae</taxon>
        <taxon>Nitratidesulfovibrio</taxon>
    </lineage>
</organism>
<dbReference type="PANTHER" id="PTHR43064">
    <property type="entry name" value="PHOSPHORIBOSYLAMINOIMIDAZOLE CARBOXYLASE-RELATED"/>
    <property type="match status" value="1"/>
</dbReference>
<gene>
    <name evidence="2" type="primary">larB</name>
    <name evidence="2" type="ORF">FVW20_15410</name>
</gene>
<proteinExistence type="predicted"/>
<accession>A0ABS0J7J4</accession>
<dbReference type="Proteomes" id="UP001194469">
    <property type="component" value="Unassembled WGS sequence"/>
</dbReference>
<dbReference type="PANTHER" id="PTHR43064:SF1">
    <property type="entry name" value="SLL1489 PROTEIN"/>
    <property type="match status" value="1"/>
</dbReference>
<comment type="caution">
    <text evidence="2">The sequence shown here is derived from an EMBL/GenBank/DDBJ whole genome shotgun (WGS) entry which is preliminary data.</text>
</comment>
<evidence type="ECO:0000259" key="1">
    <source>
        <dbReference type="SMART" id="SM01001"/>
    </source>
</evidence>
<feature type="domain" description="PurE" evidence="1">
    <location>
        <begin position="119"/>
        <end position="251"/>
    </location>
</feature>
<keyword evidence="3" id="KW-1185">Reference proteome</keyword>
<dbReference type="Gene3D" id="3.40.50.1970">
    <property type="match status" value="1"/>
</dbReference>
<dbReference type="Pfam" id="PF00731">
    <property type="entry name" value="AIRC"/>
    <property type="match status" value="1"/>
</dbReference>
<evidence type="ECO:0000313" key="3">
    <source>
        <dbReference type="Proteomes" id="UP001194469"/>
    </source>
</evidence>
<dbReference type="InterPro" id="IPR039476">
    <property type="entry name" value="P2CMN_synthase_LarB"/>
</dbReference>
<dbReference type="NCBIfam" id="NF033503">
    <property type="entry name" value="LarB"/>
    <property type="match status" value="1"/>
</dbReference>
<protein>
    <submittedName>
        <fullName evidence="2">Nickel pincer cofactor biosynthesis protein LarB</fullName>
    </submittedName>
</protein>
<dbReference type="EMBL" id="VRYY01000551">
    <property type="protein sequence ID" value="MBG3878361.1"/>
    <property type="molecule type" value="Genomic_DNA"/>
</dbReference>
<sequence>MDRTDALRDLLEGIRAGTIDVDKGMSQLRDLPYLEMGHTRFDMHRKLRNGFPEVVYGAGKTPEQVAEIFTRLRGLSHVLATRVSPEMAEHVLASCPEATYNPLGRTLTMLHGELTFKPGEIGIITAGTSDLPVAEEARVTCEMLGSRAWVISDVGVAGVHRLFDRLDELRKARVLIVVAGMEGALTSVVGGLVSQPLIAVPTSVGYGANFAGLSALLGMLTSCASGVTVVNIDNGFGAACAACRINNLFAE</sequence>
<dbReference type="InterPro" id="IPR000031">
    <property type="entry name" value="PurE_dom"/>
</dbReference>